<dbReference type="KEGG" id="vg:14012033"/>
<dbReference type="Proteomes" id="UP000003754">
    <property type="component" value="Segment"/>
</dbReference>
<dbReference type="EMBL" id="JQ312117">
    <property type="protein sequence ID" value="AFH19778.1"/>
    <property type="molecule type" value="Genomic_DNA"/>
</dbReference>
<evidence type="ECO:0000313" key="2">
    <source>
        <dbReference type="Proteomes" id="UP000003754"/>
    </source>
</evidence>
<organism evidence="1 2">
    <name type="scientific">Agrobacterium phage 7-7-1</name>
    <dbReference type="NCBI Taxonomy" id="1161931"/>
    <lineage>
        <taxon>Viruses</taxon>
        <taxon>Duplodnaviria</taxon>
        <taxon>Heunggongvirae</taxon>
        <taxon>Uroviricota</taxon>
        <taxon>Caudoviricetes</taxon>
        <taxon>Schmittlotzvirus</taxon>
        <taxon>Schmittlotzvirus sv771</taxon>
    </lineage>
</organism>
<accession>J7FAR6</accession>
<protein>
    <submittedName>
        <fullName evidence="1">Uncharacterized protein</fullName>
    </submittedName>
</protein>
<proteinExistence type="predicted"/>
<evidence type="ECO:0000313" key="1">
    <source>
        <dbReference type="EMBL" id="AFH19778.1"/>
    </source>
</evidence>
<name>J7FAR6_9CAUD</name>
<reference evidence="1 2" key="1">
    <citation type="submission" date="2011-12" db="EMBL/GenBank/DDBJ databases">
        <title>The genome sequence of the flagella-specific Agrobacterium bacteriophage 7-7-1.</title>
        <authorList>
            <person name="Schmitt R."/>
            <person name="Van den Bossche A."/>
            <person name="Lavigne R."/>
            <person name="Kropinski A.M."/>
        </authorList>
    </citation>
    <scope>NUCLEOTIDE SEQUENCE [LARGE SCALE GENOMIC DNA]</scope>
</reference>
<dbReference type="RefSeq" id="YP_007006536.1">
    <property type="nucleotide sequence ID" value="NC_019519.1"/>
</dbReference>
<gene>
    <name evidence="1" type="ORF">7-7-1_00080</name>
</gene>
<sequence>MHDQKTKDQIAAIMLMTGNKAKVAEAVAHFRGVDPDDHYKRCAEAFETLRDTIGHGYAEGDIEAITRIVVARLKDWDRLTMFDGKQSYTLTEPLIAAVEATKGRIVTIGVLTDLHMRLNGAKR</sequence>
<dbReference type="GeneID" id="14012033"/>
<keyword evidence="2" id="KW-1185">Reference proteome</keyword>